<reference evidence="5" key="1">
    <citation type="journal article" date="2019" name="Int. J. Syst. Evol. Microbiol.">
        <title>The Global Catalogue of Microorganisms (GCM) 10K type strain sequencing project: providing services to taxonomists for standard genome sequencing and annotation.</title>
        <authorList>
            <consortium name="The Broad Institute Genomics Platform"/>
            <consortium name="The Broad Institute Genome Sequencing Center for Infectious Disease"/>
            <person name="Wu L."/>
            <person name="Ma J."/>
        </authorList>
    </citation>
    <scope>NUCLEOTIDE SEQUENCE [LARGE SCALE GENOMIC DNA]</scope>
    <source>
        <strain evidence="5">JCM 13378</strain>
    </source>
</reference>
<dbReference type="EMBL" id="BAAAEI010000006">
    <property type="protein sequence ID" value="GAA0346161.1"/>
    <property type="molecule type" value="Genomic_DNA"/>
</dbReference>
<dbReference type="PANTHER" id="PTHR13090:SF1">
    <property type="entry name" value="ARGININE-HYDROXYLASE NDUFAF5, MITOCHONDRIAL"/>
    <property type="match status" value="1"/>
</dbReference>
<evidence type="ECO:0000313" key="4">
    <source>
        <dbReference type="EMBL" id="GAA0346161.1"/>
    </source>
</evidence>
<dbReference type="Proteomes" id="UP001501757">
    <property type="component" value="Unassembled WGS sequence"/>
</dbReference>
<dbReference type="Pfam" id="PF08241">
    <property type="entry name" value="Methyltransf_11"/>
    <property type="match status" value="1"/>
</dbReference>
<dbReference type="SUPFAM" id="SSF53335">
    <property type="entry name" value="S-adenosyl-L-methionine-dependent methyltransferases"/>
    <property type="match status" value="1"/>
</dbReference>
<dbReference type="CDD" id="cd02440">
    <property type="entry name" value="AdoMet_MTases"/>
    <property type="match status" value="1"/>
</dbReference>
<comment type="caution">
    <text evidence="4">The sequence shown here is derived from an EMBL/GenBank/DDBJ whole genome shotgun (WGS) entry which is preliminary data.</text>
</comment>
<name>A0ABP3GIB5_9ALTE</name>
<dbReference type="Gene3D" id="3.40.50.150">
    <property type="entry name" value="Vaccinia Virus protein VP39"/>
    <property type="match status" value="1"/>
</dbReference>
<protein>
    <submittedName>
        <fullName evidence="4">Malonyl-ACP O-methyltransferase BioC</fullName>
    </submittedName>
</protein>
<sequence>MQTKVRIARQFSQAAHCYDQLAEVQWQIGVDAVSQVTPTSGMLLDIGSGTGRISALLADKSGQVIGLDLAEGMARFASRTQPNKVGFLVGDADNLPFADNVFDYVFSCMALQWCQPISQAFSEVARVMKPGAKGLLAMMVQGSLQELHRCWQAVGQPAHVNHFLSLETLEQAAKQVGLSWQVQTRLYQTWHTSLRDALHSIKDIGAGVVLNPTRSPLSKAVIQAVERRYFENYQQQGLVPVSYQVAFMEIQK</sequence>
<accession>A0ABP3GIB5</accession>
<evidence type="ECO:0000313" key="5">
    <source>
        <dbReference type="Proteomes" id="UP001501757"/>
    </source>
</evidence>
<organism evidence="4 5">
    <name type="scientific">Bowmanella denitrificans</name>
    <dbReference type="NCBI Taxonomy" id="366582"/>
    <lineage>
        <taxon>Bacteria</taxon>
        <taxon>Pseudomonadati</taxon>
        <taxon>Pseudomonadota</taxon>
        <taxon>Gammaproteobacteria</taxon>
        <taxon>Alteromonadales</taxon>
        <taxon>Alteromonadaceae</taxon>
        <taxon>Bowmanella</taxon>
    </lineage>
</organism>
<feature type="domain" description="Methyltransferase type 11" evidence="3">
    <location>
        <begin position="44"/>
        <end position="133"/>
    </location>
</feature>
<keyword evidence="5" id="KW-1185">Reference proteome</keyword>
<keyword evidence="2" id="KW-0808">Transferase</keyword>
<evidence type="ECO:0000256" key="2">
    <source>
        <dbReference type="ARBA" id="ARBA00022679"/>
    </source>
</evidence>
<dbReference type="RefSeq" id="WP_343842115.1">
    <property type="nucleotide sequence ID" value="NZ_BAAAEI010000006.1"/>
</dbReference>
<gene>
    <name evidence="4" type="primary">bioC</name>
    <name evidence="4" type="ORF">GCM10009092_08290</name>
</gene>
<dbReference type="InterPro" id="IPR029063">
    <property type="entry name" value="SAM-dependent_MTases_sf"/>
</dbReference>
<dbReference type="InterPro" id="IPR013216">
    <property type="entry name" value="Methyltransf_11"/>
</dbReference>
<dbReference type="PANTHER" id="PTHR13090">
    <property type="entry name" value="ARGININE-HYDROXYLASE NDUFAF5, MITOCHONDRIAL"/>
    <property type="match status" value="1"/>
</dbReference>
<evidence type="ECO:0000259" key="3">
    <source>
        <dbReference type="Pfam" id="PF08241"/>
    </source>
</evidence>
<evidence type="ECO:0000256" key="1">
    <source>
        <dbReference type="ARBA" id="ARBA00022603"/>
    </source>
</evidence>
<keyword evidence="1" id="KW-0489">Methyltransferase</keyword>
<dbReference type="InterPro" id="IPR050602">
    <property type="entry name" value="Malonyl-ACP_OMT"/>
</dbReference>
<proteinExistence type="predicted"/>